<sequence length="154" mass="17605">MKETNNRQEVREAIAAADMAIMSLERARKELDSARRWGLWDIFGGGLLSTLGKHSRMDEANAAMNEAKRHLRNLKRELLDVRVSEDFKLDVGNFLSFADYFFDGFVADFMVQSRINDALEQVEEAITKIRNIRGTLNGFLEELNQTETEEGGME</sequence>
<dbReference type="HOGENOM" id="CLU_122635_0_0_9"/>
<accession>G5IG42</accession>
<dbReference type="Proteomes" id="UP000005384">
    <property type="component" value="Unassembled WGS sequence"/>
</dbReference>
<organism evidence="2 3">
    <name type="scientific">Hungatella hathewayi WAL-18680</name>
    <dbReference type="NCBI Taxonomy" id="742737"/>
    <lineage>
        <taxon>Bacteria</taxon>
        <taxon>Bacillati</taxon>
        <taxon>Bacillota</taxon>
        <taxon>Clostridia</taxon>
        <taxon>Lachnospirales</taxon>
        <taxon>Lachnospiraceae</taxon>
        <taxon>Hungatella</taxon>
    </lineage>
</organism>
<dbReference type="AlphaFoldDB" id="G5IG42"/>
<keyword evidence="1" id="KW-0175">Coiled coil</keyword>
<keyword evidence="3" id="KW-1185">Reference proteome</keyword>
<dbReference type="PATRIC" id="fig|742737.3.peg.2488"/>
<comment type="caution">
    <text evidence="2">The sequence shown here is derived from an EMBL/GenBank/DDBJ whole genome shotgun (WGS) entry which is preliminary data.</text>
</comment>
<dbReference type="EMBL" id="ADLN01000054">
    <property type="protein sequence ID" value="EHI59564.1"/>
    <property type="molecule type" value="Genomic_DNA"/>
</dbReference>
<dbReference type="OrthoDB" id="3540923at2"/>
<dbReference type="RefSeq" id="WP_006780449.1">
    <property type="nucleotide sequence ID" value="NZ_CP040506.1"/>
</dbReference>
<evidence type="ECO:0000313" key="2">
    <source>
        <dbReference type="EMBL" id="EHI59564.1"/>
    </source>
</evidence>
<name>G5IG42_9FIRM</name>
<evidence type="ECO:0000256" key="1">
    <source>
        <dbReference type="SAM" id="Coils"/>
    </source>
</evidence>
<gene>
    <name evidence="2" type="ORF">HMPREF9473_02470</name>
</gene>
<feature type="coiled-coil region" evidence="1">
    <location>
        <begin position="57"/>
        <end position="84"/>
    </location>
</feature>
<protein>
    <submittedName>
        <fullName evidence="2">Uncharacterized protein</fullName>
    </submittedName>
</protein>
<proteinExistence type="predicted"/>
<reference evidence="2 3" key="1">
    <citation type="submission" date="2011-08" db="EMBL/GenBank/DDBJ databases">
        <title>The Genome Sequence of Clostridium hathewayi WAL-18680.</title>
        <authorList>
            <consortium name="The Broad Institute Genome Sequencing Platform"/>
            <person name="Earl A."/>
            <person name="Ward D."/>
            <person name="Feldgarden M."/>
            <person name="Gevers D."/>
            <person name="Finegold S.M."/>
            <person name="Summanen P.H."/>
            <person name="Molitoris D.R."/>
            <person name="Song M."/>
            <person name="Daigneault M."/>
            <person name="Allen-Vercoe E."/>
            <person name="Young S.K."/>
            <person name="Zeng Q."/>
            <person name="Gargeya S."/>
            <person name="Fitzgerald M."/>
            <person name="Haas B."/>
            <person name="Abouelleil A."/>
            <person name="Alvarado L."/>
            <person name="Arachchi H.M."/>
            <person name="Berlin A."/>
            <person name="Brown A."/>
            <person name="Chapman S.B."/>
            <person name="Chen Z."/>
            <person name="Dunbar C."/>
            <person name="Freedman E."/>
            <person name="Gearin G."/>
            <person name="Gellesch M."/>
            <person name="Goldberg J."/>
            <person name="Griggs A."/>
            <person name="Gujja S."/>
            <person name="Heiman D."/>
            <person name="Howarth C."/>
            <person name="Larson L."/>
            <person name="Lui A."/>
            <person name="MacDonald P.J.P."/>
            <person name="Montmayeur A."/>
            <person name="Murphy C."/>
            <person name="Neiman D."/>
            <person name="Pearson M."/>
            <person name="Priest M."/>
            <person name="Roberts A."/>
            <person name="Saif S."/>
            <person name="Shea T."/>
            <person name="Shenoy N."/>
            <person name="Sisk P."/>
            <person name="Stolte C."/>
            <person name="Sykes S."/>
            <person name="Wortman J."/>
            <person name="Nusbaum C."/>
            <person name="Birren B."/>
        </authorList>
    </citation>
    <scope>NUCLEOTIDE SEQUENCE [LARGE SCALE GENOMIC DNA]</scope>
    <source>
        <strain evidence="2 3">WAL-18680</strain>
    </source>
</reference>
<evidence type="ECO:0000313" key="3">
    <source>
        <dbReference type="Proteomes" id="UP000005384"/>
    </source>
</evidence>